<dbReference type="GO" id="GO:0000981">
    <property type="term" value="F:DNA-binding transcription factor activity, RNA polymerase II-specific"/>
    <property type="evidence" value="ECO:0007669"/>
    <property type="project" value="TreeGrafter"/>
</dbReference>
<dbReference type="AlphaFoldDB" id="A0A9D4F5Z7"/>
<sequence>MRKPKSDQPGSLKLYAASCEWDNRRYYIEPIAFDMQLVQRYCIDVKANASVTEAFKIPFYYIKPIAFDMQLVQRYCINVKANASVTEVHRPTDFTTYTYTISDLSGELDPSTTLTVNPVTVTPADPLTLANSVSHTIDFSDTDTDPALSSQSSALHTHCLTLSKGAINPSILPTAIVKSEISPVPIASQSPNVINISLPLSPTSVSQIDTILNGKVKIQPKIEPRSNPSSPKRARTSTSVELSSPKSLVLTQEEFDRLTHQGVLRFQPPKQESILPGPTALPATRVVTAPGLPVPQVVPICTSTISLLEDKDSKAMKRQQRMIKNRESASLSRKRKKEYMSTLEERLQETCDENEKLKMENLTLRSRLSQLHSENEYLKKSLSVSPNLKKTIVLVCCLFFTLNLGSWSSIMLTSRPDVGTDSLTVSQVHRGRHLMAATPESSGSDLGYPDTVTDTANRIHDFFMKYGSAGVHAGDKTFNASDVPPMCPTYYNKTESMRLAEQLAGWMYRHEEKKKKKTGKKEAEKEVKQLRPISSETSHAGGDGARAGLQVQCW</sequence>
<keyword evidence="4" id="KW-0238">DNA-binding</keyword>
<evidence type="ECO:0000256" key="4">
    <source>
        <dbReference type="ARBA" id="ARBA00023125"/>
    </source>
</evidence>
<keyword evidence="3" id="KW-0805">Transcription regulation</keyword>
<evidence type="ECO:0000259" key="9">
    <source>
        <dbReference type="PROSITE" id="PS50217"/>
    </source>
</evidence>
<evidence type="ECO:0000313" key="10">
    <source>
        <dbReference type="EMBL" id="KAH3791578.1"/>
    </source>
</evidence>
<accession>A0A9D4F5Z7</accession>
<dbReference type="EMBL" id="JAIWYP010000007">
    <property type="protein sequence ID" value="KAH3791578.1"/>
    <property type="molecule type" value="Genomic_DNA"/>
</dbReference>
<feature type="compositionally biased region" description="Polar residues" evidence="8">
    <location>
        <begin position="226"/>
        <end position="245"/>
    </location>
</feature>
<dbReference type="Gene3D" id="1.20.5.170">
    <property type="match status" value="1"/>
</dbReference>
<keyword evidence="5" id="KW-0804">Transcription</keyword>
<feature type="compositionally biased region" description="Basic and acidic residues" evidence="8">
    <location>
        <begin position="520"/>
        <end position="529"/>
    </location>
</feature>
<keyword evidence="7" id="KW-0175">Coiled coil</keyword>
<dbReference type="Pfam" id="PF00170">
    <property type="entry name" value="bZIP_1"/>
    <property type="match status" value="1"/>
</dbReference>
<feature type="domain" description="BZIP" evidence="9">
    <location>
        <begin position="315"/>
        <end position="378"/>
    </location>
</feature>
<evidence type="ECO:0000256" key="2">
    <source>
        <dbReference type="ARBA" id="ARBA00009050"/>
    </source>
</evidence>
<organism evidence="10 11">
    <name type="scientific">Dreissena polymorpha</name>
    <name type="common">Zebra mussel</name>
    <name type="synonym">Mytilus polymorpha</name>
    <dbReference type="NCBI Taxonomy" id="45954"/>
    <lineage>
        <taxon>Eukaryota</taxon>
        <taxon>Metazoa</taxon>
        <taxon>Spiralia</taxon>
        <taxon>Lophotrochozoa</taxon>
        <taxon>Mollusca</taxon>
        <taxon>Bivalvia</taxon>
        <taxon>Autobranchia</taxon>
        <taxon>Heteroconchia</taxon>
        <taxon>Euheterodonta</taxon>
        <taxon>Imparidentia</taxon>
        <taxon>Neoheterodontei</taxon>
        <taxon>Myida</taxon>
        <taxon>Dreissenoidea</taxon>
        <taxon>Dreissenidae</taxon>
        <taxon>Dreissena</taxon>
    </lineage>
</organism>
<feature type="coiled-coil region" evidence="7">
    <location>
        <begin position="340"/>
        <end position="374"/>
    </location>
</feature>
<dbReference type="SMART" id="SM00338">
    <property type="entry name" value="BRLZ"/>
    <property type="match status" value="1"/>
</dbReference>
<evidence type="ECO:0000256" key="6">
    <source>
        <dbReference type="ARBA" id="ARBA00023242"/>
    </source>
</evidence>
<protein>
    <recommendedName>
        <fullName evidence="9">BZIP domain-containing protein</fullName>
    </recommendedName>
</protein>
<dbReference type="GO" id="GO:0030968">
    <property type="term" value="P:endoplasmic reticulum unfolded protein response"/>
    <property type="evidence" value="ECO:0007669"/>
    <property type="project" value="TreeGrafter"/>
</dbReference>
<name>A0A9D4F5Z7_DREPO</name>
<reference evidence="10" key="2">
    <citation type="submission" date="2020-11" db="EMBL/GenBank/DDBJ databases">
        <authorList>
            <person name="McCartney M.A."/>
            <person name="Auch B."/>
            <person name="Kono T."/>
            <person name="Mallez S."/>
            <person name="Becker A."/>
            <person name="Gohl D.M."/>
            <person name="Silverstein K.A.T."/>
            <person name="Koren S."/>
            <person name="Bechman K.B."/>
            <person name="Herman A."/>
            <person name="Abrahante J.E."/>
            <person name="Garbe J."/>
        </authorList>
    </citation>
    <scope>NUCLEOTIDE SEQUENCE</scope>
    <source>
        <strain evidence="10">Duluth1</strain>
        <tissue evidence="10">Whole animal</tissue>
    </source>
</reference>
<keyword evidence="11" id="KW-1185">Reference proteome</keyword>
<feature type="region of interest" description="Disordered" evidence="8">
    <location>
        <begin position="219"/>
        <end position="245"/>
    </location>
</feature>
<reference evidence="10" key="1">
    <citation type="journal article" date="2019" name="bioRxiv">
        <title>The Genome of the Zebra Mussel, Dreissena polymorpha: A Resource for Invasive Species Research.</title>
        <authorList>
            <person name="McCartney M.A."/>
            <person name="Auch B."/>
            <person name="Kono T."/>
            <person name="Mallez S."/>
            <person name="Zhang Y."/>
            <person name="Obille A."/>
            <person name="Becker A."/>
            <person name="Abrahante J.E."/>
            <person name="Garbe J."/>
            <person name="Badalamenti J.P."/>
            <person name="Herman A."/>
            <person name="Mangelson H."/>
            <person name="Liachko I."/>
            <person name="Sullivan S."/>
            <person name="Sone E.D."/>
            <person name="Koren S."/>
            <person name="Silverstein K.A.T."/>
            <person name="Beckman K.B."/>
            <person name="Gohl D.M."/>
        </authorList>
    </citation>
    <scope>NUCLEOTIDE SEQUENCE</scope>
    <source>
        <strain evidence="10">Duluth1</strain>
        <tissue evidence="10">Whole animal</tissue>
    </source>
</reference>
<dbReference type="CDD" id="cd14700">
    <property type="entry name" value="bZIP_ATF6"/>
    <property type="match status" value="1"/>
</dbReference>
<dbReference type="GO" id="GO:0005634">
    <property type="term" value="C:nucleus"/>
    <property type="evidence" value="ECO:0007669"/>
    <property type="project" value="TreeGrafter"/>
</dbReference>
<evidence type="ECO:0000256" key="7">
    <source>
        <dbReference type="SAM" id="Coils"/>
    </source>
</evidence>
<keyword evidence="6" id="KW-0539">Nucleus</keyword>
<dbReference type="PROSITE" id="PS50217">
    <property type="entry name" value="BZIP"/>
    <property type="match status" value="1"/>
</dbReference>
<dbReference type="PANTHER" id="PTHR46164:SF3">
    <property type="entry name" value="ATF6, ISOFORM C"/>
    <property type="match status" value="1"/>
</dbReference>
<dbReference type="GO" id="GO:0000978">
    <property type="term" value="F:RNA polymerase II cis-regulatory region sequence-specific DNA binding"/>
    <property type="evidence" value="ECO:0007669"/>
    <property type="project" value="TreeGrafter"/>
</dbReference>
<dbReference type="InterPro" id="IPR051882">
    <property type="entry name" value="ATF_bZIP_TF"/>
</dbReference>
<dbReference type="InterPro" id="IPR046347">
    <property type="entry name" value="bZIP_sf"/>
</dbReference>
<evidence type="ECO:0000256" key="5">
    <source>
        <dbReference type="ARBA" id="ARBA00023163"/>
    </source>
</evidence>
<comment type="caution">
    <text evidence="10">The sequence shown here is derived from an EMBL/GenBank/DDBJ whole genome shotgun (WGS) entry which is preliminary data.</text>
</comment>
<dbReference type="GO" id="GO:0016020">
    <property type="term" value="C:membrane"/>
    <property type="evidence" value="ECO:0007669"/>
    <property type="project" value="UniProtKB-SubCell"/>
</dbReference>
<dbReference type="InterPro" id="IPR004827">
    <property type="entry name" value="bZIP"/>
</dbReference>
<evidence type="ECO:0000256" key="1">
    <source>
        <dbReference type="ARBA" id="ARBA00004167"/>
    </source>
</evidence>
<dbReference type="PANTHER" id="PTHR46164">
    <property type="entry name" value="ATF6, ISOFORM C"/>
    <property type="match status" value="1"/>
</dbReference>
<feature type="region of interest" description="Disordered" evidence="8">
    <location>
        <begin position="512"/>
        <end position="554"/>
    </location>
</feature>
<comment type="similarity">
    <text evidence="2">Belongs to the bZIP family. ATF subfamily.</text>
</comment>
<evidence type="ECO:0000313" key="11">
    <source>
        <dbReference type="Proteomes" id="UP000828390"/>
    </source>
</evidence>
<dbReference type="Proteomes" id="UP000828390">
    <property type="component" value="Unassembled WGS sequence"/>
</dbReference>
<dbReference type="SUPFAM" id="SSF57959">
    <property type="entry name" value="Leucine zipper domain"/>
    <property type="match status" value="1"/>
</dbReference>
<proteinExistence type="inferred from homology"/>
<evidence type="ECO:0000256" key="8">
    <source>
        <dbReference type="SAM" id="MobiDB-lite"/>
    </source>
</evidence>
<comment type="subcellular location">
    <subcellularLocation>
        <location evidence="1">Membrane</location>
        <topology evidence="1">Single-pass membrane protein</topology>
    </subcellularLocation>
</comment>
<evidence type="ECO:0000256" key="3">
    <source>
        <dbReference type="ARBA" id="ARBA00023015"/>
    </source>
</evidence>
<gene>
    <name evidence="10" type="ORF">DPMN_145067</name>
</gene>